<dbReference type="SFLD" id="SFLDG01082">
    <property type="entry name" value="B12-binding_domain_containing"/>
    <property type="match status" value="1"/>
</dbReference>
<dbReference type="InterPro" id="IPR034466">
    <property type="entry name" value="Methyltransferase_Class_B"/>
</dbReference>
<evidence type="ECO:0000256" key="6">
    <source>
        <dbReference type="ARBA" id="ARBA00023004"/>
    </source>
</evidence>
<feature type="domain" description="Radical SAM core" evidence="9">
    <location>
        <begin position="185"/>
        <end position="410"/>
    </location>
</feature>
<dbReference type="InterPro" id="IPR051198">
    <property type="entry name" value="BchE-like"/>
</dbReference>
<feature type="domain" description="B12-binding" evidence="8">
    <location>
        <begin position="8"/>
        <end position="140"/>
    </location>
</feature>
<protein>
    <submittedName>
        <fullName evidence="10">Uncharacterized protein</fullName>
    </submittedName>
</protein>
<dbReference type="Gene3D" id="3.80.30.20">
    <property type="entry name" value="tm_1862 like domain"/>
    <property type="match status" value="1"/>
</dbReference>
<evidence type="ECO:0000256" key="3">
    <source>
        <dbReference type="ARBA" id="ARBA00022679"/>
    </source>
</evidence>
<dbReference type="SUPFAM" id="SSF102114">
    <property type="entry name" value="Radical SAM enzymes"/>
    <property type="match status" value="1"/>
</dbReference>
<evidence type="ECO:0000256" key="5">
    <source>
        <dbReference type="ARBA" id="ARBA00022723"/>
    </source>
</evidence>
<dbReference type="InterPro" id="IPR006158">
    <property type="entry name" value="Cobalamin-bd"/>
</dbReference>
<keyword evidence="2" id="KW-0489">Methyltransferase</keyword>
<dbReference type="CDD" id="cd02068">
    <property type="entry name" value="radical_SAM_B12_BD"/>
    <property type="match status" value="1"/>
</dbReference>
<evidence type="ECO:0000256" key="4">
    <source>
        <dbReference type="ARBA" id="ARBA00022691"/>
    </source>
</evidence>
<name>A0A1F4UQ31_UNCKA</name>
<proteinExistence type="predicted"/>
<dbReference type="CDD" id="cd01335">
    <property type="entry name" value="Radical_SAM"/>
    <property type="match status" value="1"/>
</dbReference>
<keyword evidence="5" id="KW-0479">Metal-binding</keyword>
<reference evidence="10 11" key="1">
    <citation type="journal article" date="2016" name="Nat. Commun.">
        <title>Thousands of microbial genomes shed light on interconnected biogeochemical processes in an aquifer system.</title>
        <authorList>
            <person name="Anantharaman K."/>
            <person name="Brown C.T."/>
            <person name="Hug L.A."/>
            <person name="Sharon I."/>
            <person name="Castelle C.J."/>
            <person name="Probst A.J."/>
            <person name="Thomas B.C."/>
            <person name="Singh A."/>
            <person name="Wilkins M.J."/>
            <person name="Karaoz U."/>
            <person name="Brodie E.L."/>
            <person name="Williams K.H."/>
            <person name="Hubbard S.S."/>
            <person name="Banfield J.F."/>
        </authorList>
    </citation>
    <scope>NUCLEOTIDE SEQUENCE [LARGE SCALE GENOMIC DNA]</scope>
</reference>
<dbReference type="InterPro" id="IPR007197">
    <property type="entry name" value="rSAM"/>
</dbReference>
<dbReference type="SFLD" id="SFLDG01123">
    <property type="entry name" value="methyltransferase_(Class_B)"/>
    <property type="match status" value="1"/>
</dbReference>
<dbReference type="Pfam" id="PF02310">
    <property type="entry name" value="B12-binding"/>
    <property type="match status" value="1"/>
</dbReference>
<dbReference type="PROSITE" id="PS51332">
    <property type="entry name" value="B12_BINDING"/>
    <property type="match status" value="1"/>
</dbReference>
<gene>
    <name evidence="10" type="ORF">A2713_01760</name>
</gene>
<dbReference type="AlphaFoldDB" id="A0A1F4UQ31"/>
<dbReference type="Proteomes" id="UP000176444">
    <property type="component" value="Unassembled WGS sequence"/>
</dbReference>
<dbReference type="SMART" id="SM00729">
    <property type="entry name" value="Elp3"/>
    <property type="match status" value="1"/>
</dbReference>
<evidence type="ECO:0000313" key="11">
    <source>
        <dbReference type="Proteomes" id="UP000176444"/>
    </source>
</evidence>
<evidence type="ECO:0000259" key="8">
    <source>
        <dbReference type="PROSITE" id="PS51332"/>
    </source>
</evidence>
<comment type="cofactor">
    <cofactor evidence="1">
        <name>[4Fe-4S] cluster</name>
        <dbReference type="ChEBI" id="CHEBI:49883"/>
    </cofactor>
</comment>
<evidence type="ECO:0000259" key="9">
    <source>
        <dbReference type="PROSITE" id="PS51918"/>
    </source>
</evidence>
<evidence type="ECO:0000256" key="2">
    <source>
        <dbReference type="ARBA" id="ARBA00022603"/>
    </source>
</evidence>
<keyword evidence="4" id="KW-0949">S-adenosyl-L-methionine</keyword>
<dbReference type="InterPro" id="IPR036724">
    <property type="entry name" value="Cobalamin-bd_sf"/>
</dbReference>
<evidence type="ECO:0000256" key="7">
    <source>
        <dbReference type="ARBA" id="ARBA00023014"/>
    </source>
</evidence>
<comment type="caution">
    <text evidence="10">The sequence shown here is derived from an EMBL/GenBank/DDBJ whole genome shotgun (WGS) entry which is preliminary data.</text>
</comment>
<organism evidence="10 11">
    <name type="scientific">candidate division WWE3 bacterium RIFCSPHIGHO2_01_FULL_35_17</name>
    <dbReference type="NCBI Taxonomy" id="1802614"/>
    <lineage>
        <taxon>Bacteria</taxon>
        <taxon>Katanobacteria</taxon>
    </lineage>
</organism>
<dbReference type="GO" id="GO:0051539">
    <property type="term" value="F:4 iron, 4 sulfur cluster binding"/>
    <property type="evidence" value="ECO:0007669"/>
    <property type="project" value="UniProtKB-KW"/>
</dbReference>
<dbReference type="PANTHER" id="PTHR43409:SF7">
    <property type="entry name" value="BLL1977 PROTEIN"/>
    <property type="match status" value="1"/>
</dbReference>
<dbReference type="SUPFAM" id="SSF52242">
    <property type="entry name" value="Cobalamin (vitamin B12)-binding domain"/>
    <property type="match status" value="1"/>
</dbReference>
<dbReference type="PROSITE" id="PS51918">
    <property type="entry name" value="RADICAL_SAM"/>
    <property type="match status" value="1"/>
</dbReference>
<dbReference type="PANTHER" id="PTHR43409">
    <property type="entry name" value="ANAEROBIC MAGNESIUM-PROTOPORPHYRIN IX MONOMETHYL ESTER CYCLASE-RELATED"/>
    <property type="match status" value="1"/>
</dbReference>
<keyword evidence="6" id="KW-0408">Iron</keyword>
<dbReference type="SFLD" id="SFLDS00029">
    <property type="entry name" value="Radical_SAM"/>
    <property type="match status" value="1"/>
</dbReference>
<dbReference type="InterPro" id="IPR058240">
    <property type="entry name" value="rSAM_sf"/>
</dbReference>
<dbReference type="EMBL" id="MEUX01000022">
    <property type="protein sequence ID" value="OGC47068.1"/>
    <property type="molecule type" value="Genomic_DNA"/>
</dbReference>
<dbReference type="GO" id="GO:0031419">
    <property type="term" value="F:cobalamin binding"/>
    <property type="evidence" value="ECO:0007669"/>
    <property type="project" value="InterPro"/>
</dbReference>
<dbReference type="Pfam" id="PF04055">
    <property type="entry name" value="Radical_SAM"/>
    <property type="match status" value="1"/>
</dbReference>
<evidence type="ECO:0000256" key="1">
    <source>
        <dbReference type="ARBA" id="ARBA00001966"/>
    </source>
</evidence>
<keyword evidence="7" id="KW-0411">Iron-sulfur</keyword>
<keyword evidence="3" id="KW-0808">Transferase</keyword>
<dbReference type="InterPro" id="IPR023404">
    <property type="entry name" value="rSAM_horseshoe"/>
</dbReference>
<dbReference type="InterPro" id="IPR006638">
    <property type="entry name" value="Elp3/MiaA/NifB-like_rSAM"/>
</dbReference>
<evidence type="ECO:0000313" key="10">
    <source>
        <dbReference type="EMBL" id="OGC47068.1"/>
    </source>
</evidence>
<dbReference type="GO" id="GO:0046872">
    <property type="term" value="F:metal ion binding"/>
    <property type="evidence" value="ECO:0007669"/>
    <property type="project" value="UniProtKB-KW"/>
</dbReference>
<dbReference type="GO" id="GO:0003824">
    <property type="term" value="F:catalytic activity"/>
    <property type="evidence" value="ECO:0007669"/>
    <property type="project" value="InterPro"/>
</dbReference>
<sequence length="465" mass="53148">MKILLLQPPVAEKNITSFMYPPMGLIALAAYLKSAGHEVLLYDANIEDSPIEGILNLIKTESPKIVGLGVMSVNAYRAFSIARLIKGYSKNIIVIAGGVHPTVEPHHTLECPDIDFIIRGEGELTVTELLKALKEKRDDFSKIPGLGFKKENQVILTSFRDLIPDINILPIPSYELFNIKKYWGPYTSRTPFMIMTRSRGCPFLCTFCGVTKMFGRRYRVQTPQRSIKEVDYLVNQLGIKEIGFKDSEFTLDPRNVEEFCDLLIERNYDLTWNCNGRVNHVTPSLLAKMKRAGCYSITYGIESGDQKILDNIKKQITLPQIRETMKMTREAGLQVIGNFMIGNPGDTRKTIKKTIDFAKELKLDYAYFGFTTPFPGTELRDEAIKNGWILDKSMEAVKYEDCIMNATSLPTQELKTYLNKAYRSFYFRPSYIFKRLKKLSRNEMYNSVRGAWAIFKDGLRVKFNS</sequence>
<accession>A0A1F4UQ31</accession>
<dbReference type="Gene3D" id="3.40.50.280">
    <property type="entry name" value="Cobalamin-binding domain"/>
    <property type="match status" value="1"/>
</dbReference>